<dbReference type="EMBL" id="MNCJ02000326">
    <property type="protein sequence ID" value="KAF5783833.1"/>
    <property type="molecule type" value="Genomic_DNA"/>
</dbReference>
<keyword evidence="2" id="KW-1185">Reference proteome</keyword>
<reference evidence="1" key="1">
    <citation type="journal article" date="2017" name="Nature">
        <title>The sunflower genome provides insights into oil metabolism, flowering and Asterid evolution.</title>
        <authorList>
            <person name="Badouin H."/>
            <person name="Gouzy J."/>
            <person name="Grassa C.J."/>
            <person name="Murat F."/>
            <person name="Staton S.E."/>
            <person name="Cottret L."/>
            <person name="Lelandais-Briere C."/>
            <person name="Owens G.L."/>
            <person name="Carrere S."/>
            <person name="Mayjonade B."/>
            <person name="Legrand L."/>
            <person name="Gill N."/>
            <person name="Kane N.C."/>
            <person name="Bowers J.E."/>
            <person name="Hubner S."/>
            <person name="Bellec A."/>
            <person name="Berard A."/>
            <person name="Berges H."/>
            <person name="Blanchet N."/>
            <person name="Boniface M.C."/>
            <person name="Brunel D."/>
            <person name="Catrice O."/>
            <person name="Chaidir N."/>
            <person name="Claudel C."/>
            <person name="Donnadieu C."/>
            <person name="Faraut T."/>
            <person name="Fievet G."/>
            <person name="Helmstetter N."/>
            <person name="King M."/>
            <person name="Knapp S.J."/>
            <person name="Lai Z."/>
            <person name="Le Paslier M.C."/>
            <person name="Lippi Y."/>
            <person name="Lorenzon L."/>
            <person name="Mandel J.R."/>
            <person name="Marage G."/>
            <person name="Marchand G."/>
            <person name="Marquand E."/>
            <person name="Bret-Mestries E."/>
            <person name="Morien E."/>
            <person name="Nambeesan S."/>
            <person name="Nguyen T."/>
            <person name="Pegot-Espagnet P."/>
            <person name="Pouilly N."/>
            <person name="Raftis F."/>
            <person name="Sallet E."/>
            <person name="Schiex T."/>
            <person name="Thomas J."/>
            <person name="Vandecasteele C."/>
            <person name="Vares D."/>
            <person name="Vear F."/>
            <person name="Vautrin S."/>
            <person name="Crespi M."/>
            <person name="Mangin B."/>
            <person name="Burke J.M."/>
            <person name="Salse J."/>
            <person name="Munos S."/>
            <person name="Vincourt P."/>
            <person name="Rieseberg L.H."/>
            <person name="Langlade N.B."/>
        </authorList>
    </citation>
    <scope>NUCLEOTIDE SEQUENCE</scope>
    <source>
        <tissue evidence="1">Leaves</tissue>
    </source>
</reference>
<gene>
    <name evidence="1" type="ORF">HanXRQr2_Chr11g0512411</name>
</gene>
<dbReference type="AlphaFoldDB" id="A0A9K3N298"/>
<dbReference type="Proteomes" id="UP000215914">
    <property type="component" value="Unassembled WGS sequence"/>
</dbReference>
<organism evidence="1 2">
    <name type="scientific">Helianthus annuus</name>
    <name type="common">Common sunflower</name>
    <dbReference type="NCBI Taxonomy" id="4232"/>
    <lineage>
        <taxon>Eukaryota</taxon>
        <taxon>Viridiplantae</taxon>
        <taxon>Streptophyta</taxon>
        <taxon>Embryophyta</taxon>
        <taxon>Tracheophyta</taxon>
        <taxon>Spermatophyta</taxon>
        <taxon>Magnoliopsida</taxon>
        <taxon>eudicotyledons</taxon>
        <taxon>Gunneridae</taxon>
        <taxon>Pentapetalae</taxon>
        <taxon>asterids</taxon>
        <taxon>campanulids</taxon>
        <taxon>Asterales</taxon>
        <taxon>Asteraceae</taxon>
        <taxon>Asteroideae</taxon>
        <taxon>Heliantheae alliance</taxon>
        <taxon>Heliantheae</taxon>
        <taxon>Helianthus</taxon>
    </lineage>
</organism>
<evidence type="ECO:0000313" key="2">
    <source>
        <dbReference type="Proteomes" id="UP000215914"/>
    </source>
</evidence>
<protein>
    <submittedName>
        <fullName evidence="1">Uncharacterized protein</fullName>
    </submittedName>
</protein>
<evidence type="ECO:0000313" key="1">
    <source>
        <dbReference type="EMBL" id="KAF5783833.1"/>
    </source>
</evidence>
<accession>A0A9K3N298</accession>
<dbReference type="Gramene" id="mRNA:HanXRQr2_Chr11g0512411">
    <property type="protein sequence ID" value="mRNA:HanXRQr2_Chr11g0512411"/>
    <property type="gene ID" value="HanXRQr2_Chr11g0512411"/>
</dbReference>
<name>A0A9K3N298_HELAN</name>
<sequence length="50" mass="5527">MYNFCFVTCIDGNSRRLLKNLKGFEAAVVKLIAIGIGEPKKARILAERTG</sequence>
<reference evidence="1" key="2">
    <citation type="submission" date="2020-06" db="EMBL/GenBank/DDBJ databases">
        <title>Helianthus annuus Genome sequencing and assembly Release 2.</title>
        <authorList>
            <person name="Gouzy J."/>
            <person name="Langlade N."/>
            <person name="Munos S."/>
        </authorList>
    </citation>
    <scope>NUCLEOTIDE SEQUENCE</scope>
    <source>
        <tissue evidence="1">Leaves</tissue>
    </source>
</reference>
<proteinExistence type="predicted"/>
<comment type="caution">
    <text evidence="1">The sequence shown here is derived from an EMBL/GenBank/DDBJ whole genome shotgun (WGS) entry which is preliminary data.</text>
</comment>